<sequence>MKRYCLALDLKDNPQLIAEYEHWHKAENGWPEIRKSILDAKIIDMQIYRTGNRLFMIMETSDQYEAAKKEEMDAVNPKVQEWEQLMWKFQQPLPWAKAGEKWVIMEQIFQL</sequence>
<dbReference type="Pfam" id="PF05336">
    <property type="entry name" value="rhaM"/>
    <property type="match status" value="1"/>
</dbReference>
<dbReference type="SUPFAM" id="SSF54909">
    <property type="entry name" value="Dimeric alpha+beta barrel"/>
    <property type="match status" value="1"/>
</dbReference>
<dbReference type="EMBL" id="CP042437">
    <property type="protein sequence ID" value="QEC78570.1"/>
    <property type="molecule type" value="Genomic_DNA"/>
</dbReference>
<dbReference type="AlphaFoldDB" id="A0A5B8W3D2"/>
<proteinExistence type="predicted"/>
<organism evidence="1 2">
    <name type="scientific">Mucilaginibacter ginsenosidivorax</name>
    <dbReference type="NCBI Taxonomy" id="862126"/>
    <lineage>
        <taxon>Bacteria</taxon>
        <taxon>Pseudomonadati</taxon>
        <taxon>Bacteroidota</taxon>
        <taxon>Sphingobacteriia</taxon>
        <taxon>Sphingobacteriales</taxon>
        <taxon>Sphingobacteriaceae</taxon>
        <taxon>Mucilaginibacter</taxon>
    </lineage>
</organism>
<dbReference type="InterPro" id="IPR011008">
    <property type="entry name" value="Dimeric_a/b-barrel"/>
</dbReference>
<dbReference type="PANTHER" id="PTHR43239:SF1">
    <property type="entry name" value="UPF0734 PROTEIN DDB_G0273871_DDB_G0273177"/>
    <property type="match status" value="1"/>
</dbReference>
<protein>
    <submittedName>
        <fullName evidence="1">L-rhamnose mutarotase</fullName>
    </submittedName>
</protein>
<dbReference type="GO" id="GO:0016857">
    <property type="term" value="F:racemase and epimerase activity, acting on carbohydrates and derivatives"/>
    <property type="evidence" value="ECO:0007669"/>
    <property type="project" value="InterPro"/>
</dbReference>
<accession>A0A5B8W3D2</accession>
<dbReference type="InterPro" id="IPR008000">
    <property type="entry name" value="Rham/fucose_mutarotase"/>
</dbReference>
<dbReference type="KEGG" id="mgk:FSB76_22440"/>
<dbReference type="Proteomes" id="UP000321362">
    <property type="component" value="Chromosome"/>
</dbReference>
<dbReference type="Gene3D" id="3.30.70.100">
    <property type="match status" value="1"/>
</dbReference>
<dbReference type="OrthoDB" id="1430580at2"/>
<reference evidence="1 2" key="1">
    <citation type="journal article" date="2013" name="J. Microbiol.">
        <title>Mucilaginibacter ginsenosidivorax sp. nov., with ginsenoside converting activity isolated from sediment.</title>
        <authorList>
            <person name="Kim J.K."/>
            <person name="Choi T.E."/>
            <person name="Liu Q.M."/>
            <person name="Park H.Y."/>
            <person name="Yi T.H."/>
            <person name="Yoon M.H."/>
            <person name="Kim S.C."/>
            <person name="Im W.T."/>
        </authorList>
    </citation>
    <scope>NUCLEOTIDE SEQUENCE [LARGE SCALE GENOMIC DNA]</scope>
    <source>
        <strain evidence="1 2">KHI28</strain>
    </source>
</reference>
<dbReference type="InterPro" id="IPR052996">
    <property type="entry name" value="Carb_Metab_Mutarotase"/>
</dbReference>
<evidence type="ECO:0000313" key="1">
    <source>
        <dbReference type="EMBL" id="QEC78570.1"/>
    </source>
</evidence>
<name>A0A5B8W3D2_9SPHI</name>
<keyword evidence="2" id="KW-1185">Reference proteome</keyword>
<dbReference type="RefSeq" id="WP_147057336.1">
    <property type="nucleotide sequence ID" value="NZ_CP042437.1"/>
</dbReference>
<evidence type="ECO:0000313" key="2">
    <source>
        <dbReference type="Proteomes" id="UP000321362"/>
    </source>
</evidence>
<dbReference type="PANTHER" id="PTHR43239">
    <property type="entry name" value="UPF0734 PROTEIN DDB_G0273871/DDB_G0273177"/>
    <property type="match status" value="1"/>
</dbReference>
<gene>
    <name evidence="1" type="ORF">FSB76_22440</name>
</gene>